<dbReference type="SUPFAM" id="SSF46689">
    <property type="entry name" value="Homeodomain-like"/>
    <property type="match status" value="1"/>
</dbReference>
<dbReference type="PRINTS" id="PR00455">
    <property type="entry name" value="HTHTETR"/>
</dbReference>
<dbReference type="Proteomes" id="UP000294850">
    <property type="component" value="Unassembled WGS sequence"/>
</dbReference>
<dbReference type="PROSITE" id="PS50977">
    <property type="entry name" value="HTH_TETR_2"/>
    <property type="match status" value="1"/>
</dbReference>
<dbReference type="InterPro" id="IPR050624">
    <property type="entry name" value="HTH-type_Tx_Regulator"/>
</dbReference>
<dbReference type="Gene3D" id="1.10.357.10">
    <property type="entry name" value="Tetracycline Repressor, domain 2"/>
    <property type="match status" value="1"/>
</dbReference>
<accession>A0A4R5D5G4</accession>
<evidence type="ECO:0000313" key="5">
    <source>
        <dbReference type="Proteomes" id="UP000294850"/>
    </source>
</evidence>
<dbReference type="PANTHER" id="PTHR43479">
    <property type="entry name" value="ACREF/ENVCD OPERON REPRESSOR-RELATED"/>
    <property type="match status" value="1"/>
</dbReference>
<protein>
    <submittedName>
        <fullName evidence="4">TetR/AcrR family transcriptional regulator</fullName>
    </submittedName>
</protein>
<proteinExistence type="predicted"/>
<feature type="DNA-binding region" description="H-T-H motif" evidence="2">
    <location>
        <begin position="34"/>
        <end position="53"/>
    </location>
</feature>
<dbReference type="PANTHER" id="PTHR43479:SF11">
    <property type="entry name" value="ACREF_ENVCD OPERON REPRESSOR-RELATED"/>
    <property type="match status" value="1"/>
</dbReference>
<reference evidence="4 5" key="1">
    <citation type="submission" date="2019-03" db="EMBL/GenBank/DDBJ databases">
        <title>Dyadobacter AR-3-6 sp. nov., isolated from arctic soil.</title>
        <authorList>
            <person name="Chaudhary D.K."/>
        </authorList>
    </citation>
    <scope>NUCLEOTIDE SEQUENCE [LARGE SCALE GENOMIC DNA]</scope>
    <source>
        <strain evidence="4 5">AR-3-6</strain>
    </source>
</reference>
<feature type="domain" description="HTH tetR-type" evidence="3">
    <location>
        <begin position="11"/>
        <end position="71"/>
    </location>
</feature>
<gene>
    <name evidence="4" type="ORF">E0F88_32285</name>
</gene>
<evidence type="ECO:0000256" key="1">
    <source>
        <dbReference type="ARBA" id="ARBA00023125"/>
    </source>
</evidence>
<sequence>MVEKKLKSKDEILRERILSGADRLFQKYGLSKTTVEDIAREAGKGKSTLYYYFKSKEEIFDVIIQNEKKLFFEILQESVSKAPTAKEKLHVFIITRFTRLKELTNLYNVMIDEVKEALDGCVTLRYRKQYEQKEANIVKSIFQYGIVTGEFRVFSDEDLDLMAFCFMSSQHGLEIDMIIHNKLDEMLSRLNFLMSLLIDGIKK</sequence>
<comment type="caution">
    <text evidence="4">The sequence shown here is derived from an EMBL/GenBank/DDBJ whole genome shotgun (WGS) entry which is preliminary data.</text>
</comment>
<name>A0A4R5D5G4_9BACT</name>
<evidence type="ECO:0000256" key="2">
    <source>
        <dbReference type="PROSITE-ProRule" id="PRU00335"/>
    </source>
</evidence>
<keyword evidence="5" id="KW-1185">Reference proteome</keyword>
<evidence type="ECO:0000259" key="3">
    <source>
        <dbReference type="PROSITE" id="PS50977"/>
    </source>
</evidence>
<dbReference type="GO" id="GO:0003677">
    <property type="term" value="F:DNA binding"/>
    <property type="evidence" value="ECO:0007669"/>
    <property type="project" value="UniProtKB-UniRule"/>
</dbReference>
<keyword evidence="1 2" id="KW-0238">DNA-binding</keyword>
<dbReference type="OrthoDB" id="9789566at2"/>
<dbReference type="InterPro" id="IPR009057">
    <property type="entry name" value="Homeodomain-like_sf"/>
</dbReference>
<dbReference type="Pfam" id="PF00440">
    <property type="entry name" value="TetR_N"/>
    <property type="match status" value="1"/>
</dbReference>
<organism evidence="4 5">
    <name type="scientific">Dyadobacter psychrotolerans</name>
    <dbReference type="NCBI Taxonomy" id="2541721"/>
    <lineage>
        <taxon>Bacteria</taxon>
        <taxon>Pseudomonadati</taxon>
        <taxon>Bacteroidota</taxon>
        <taxon>Cytophagia</taxon>
        <taxon>Cytophagales</taxon>
        <taxon>Spirosomataceae</taxon>
        <taxon>Dyadobacter</taxon>
    </lineage>
</organism>
<dbReference type="AlphaFoldDB" id="A0A4R5D5G4"/>
<evidence type="ECO:0000313" key="4">
    <source>
        <dbReference type="EMBL" id="TDE08709.1"/>
    </source>
</evidence>
<dbReference type="EMBL" id="SMFL01000024">
    <property type="protein sequence ID" value="TDE08709.1"/>
    <property type="molecule type" value="Genomic_DNA"/>
</dbReference>
<dbReference type="Gene3D" id="1.10.10.60">
    <property type="entry name" value="Homeodomain-like"/>
    <property type="match status" value="1"/>
</dbReference>
<dbReference type="InterPro" id="IPR001647">
    <property type="entry name" value="HTH_TetR"/>
</dbReference>